<dbReference type="Pfam" id="PF10080">
    <property type="entry name" value="FtrD-like"/>
    <property type="match status" value="1"/>
</dbReference>
<evidence type="ECO:0000313" key="6">
    <source>
        <dbReference type="Proteomes" id="UP000192408"/>
    </source>
</evidence>
<dbReference type="InterPro" id="IPR018758">
    <property type="entry name" value="FtrD-like"/>
</dbReference>
<feature type="transmembrane region" description="Helical" evidence="2">
    <location>
        <begin position="33"/>
        <end position="52"/>
    </location>
</feature>
<sequence>MNYFFTSVLQLLLPFGILSGLLWAKQRTVPDKALFWLSLTALCGGFVLWQLFTVNQSLKLILSIGYVSVLLFSLLSAWLNRRQLLYLAQALLLLFAGIFWAQNPNLSAITSTEIINTDFILNLFAIATALLLCLLCANWIVSLLRQSALAYSASWQLRLVAILLLVVWLLLPLSGQILLSLIKLQLIELDKTLLSFVAKSLNLTIWNNYLLAGMLIAISLLFLVCVQRPRQRALAQQTDLIEKRQKTALYRQARRITLSGLLLALMVIAAQLYWDKIASQPPRLSQATPVTLSQDGQVHIDIKQVSDGKLHRFVWISDEGKAVRFFIINRLSDRVSLGVVFDACLLCGDQGYVMQGNQVICVACGVHMFIPSIGKPGGCNPVPINDWQQTDTQVIISKQSLEEGLNYFSTIVKLEVIDPVDGSKLLNTDAKFKYSYAGKTYFFASEQNLNRLRDDPERYLSPQSQAPQSQAPQNQVPQSRLTEE</sequence>
<gene>
    <name evidence="5" type="ORF">SAMN05660772_00944</name>
</gene>
<dbReference type="Pfam" id="PF04945">
    <property type="entry name" value="YHS"/>
    <property type="match status" value="1"/>
</dbReference>
<feature type="domain" description="Membrane iron-sulfur containing protein FtrD-like" evidence="4">
    <location>
        <begin position="305"/>
        <end position="408"/>
    </location>
</feature>
<feature type="domain" description="YHS" evidence="3">
    <location>
        <begin position="416"/>
        <end position="462"/>
    </location>
</feature>
<proteinExistence type="predicted"/>
<dbReference type="AlphaFoldDB" id="A0A1W1V055"/>
<feature type="transmembrane region" description="Helical" evidence="2">
    <location>
        <begin position="84"/>
        <end position="101"/>
    </location>
</feature>
<evidence type="ECO:0000256" key="2">
    <source>
        <dbReference type="SAM" id="Phobius"/>
    </source>
</evidence>
<feature type="transmembrane region" description="Helical" evidence="2">
    <location>
        <begin position="256"/>
        <end position="274"/>
    </location>
</feature>
<keyword evidence="2" id="KW-1133">Transmembrane helix</keyword>
<feature type="region of interest" description="Disordered" evidence="1">
    <location>
        <begin position="453"/>
        <end position="484"/>
    </location>
</feature>
<evidence type="ECO:0000259" key="4">
    <source>
        <dbReference type="Pfam" id="PF10080"/>
    </source>
</evidence>
<feature type="transmembrane region" description="Helical" evidence="2">
    <location>
        <begin position="206"/>
        <end position="226"/>
    </location>
</feature>
<feature type="transmembrane region" description="Helical" evidence="2">
    <location>
        <begin position="121"/>
        <end position="141"/>
    </location>
</feature>
<name>A0A1W1V055_9PAST</name>
<feature type="transmembrane region" description="Helical" evidence="2">
    <location>
        <begin position="58"/>
        <end position="77"/>
    </location>
</feature>
<dbReference type="InterPro" id="IPR007029">
    <property type="entry name" value="YHS_dom"/>
</dbReference>
<evidence type="ECO:0000256" key="1">
    <source>
        <dbReference type="SAM" id="MobiDB-lite"/>
    </source>
</evidence>
<dbReference type="EMBL" id="FWWV01000024">
    <property type="protein sequence ID" value="SMB86718.1"/>
    <property type="molecule type" value="Genomic_DNA"/>
</dbReference>
<reference evidence="6" key="1">
    <citation type="submission" date="2017-04" db="EMBL/GenBank/DDBJ databases">
        <authorList>
            <person name="Varghese N."/>
            <person name="Submissions S."/>
        </authorList>
    </citation>
    <scope>NUCLEOTIDE SEQUENCE [LARGE SCALE GENOMIC DNA]</scope>
    <source>
        <strain evidence="6">DSM 23072</strain>
    </source>
</reference>
<feature type="compositionally biased region" description="Low complexity" evidence="1">
    <location>
        <begin position="461"/>
        <end position="484"/>
    </location>
</feature>
<dbReference type="STRING" id="1122938.SAMN05660772_00944"/>
<keyword evidence="2" id="KW-0812">Transmembrane</keyword>
<evidence type="ECO:0000259" key="3">
    <source>
        <dbReference type="Pfam" id="PF04945"/>
    </source>
</evidence>
<evidence type="ECO:0000313" key="5">
    <source>
        <dbReference type="EMBL" id="SMB86718.1"/>
    </source>
</evidence>
<feature type="transmembrane region" description="Helical" evidence="2">
    <location>
        <begin position="6"/>
        <end position="24"/>
    </location>
</feature>
<feature type="transmembrane region" description="Helical" evidence="2">
    <location>
        <begin position="162"/>
        <end position="186"/>
    </location>
</feature>
<organism evidence="5 6">
    <name type="scientific">Pasteurella testudinis DSM 23072</name>
    <dbReference type="NCBI Taxonomy" id="1122938"/>
    <lineage>
        <taxon>Bacteria</taxon>
        <taxon>Pseudomonadati</taxon>
        <taxon>Pseudomonadota</taxon>
        <taxon>Gammaproteobacteria</taxon>
        <taxon>Pasteurellales</taxon>
        <taxon>Pasteurellaceae</taxon>
        <taxon>Pasteurella</taxon>
    </lineage>
</organism>
<dbReference type="Proteomes" id="UP000192408">
    <property type="component" value="Unassembled WGS sequence"/>
</dbReference>
<protein>
    <submittedName>
        <fullName evidence="5">Uncharacterized membrane protein</fullName>
    </submittedName>
</protein>
<keyword evidence="2" id="KW-0472">Membrane</keyword>
<accession>A0A1W1V055</accession>
<keyword evidence="6" id="KW-1185">Reference proteome</keyword>
<dbReference type="RefSeq" id="WP_084257366.1">
    <property type="nucleotide sequence ID" value="NZ_FWWV01000024.1"/>
</dbReference>